<dbReference type="AlphaFoldDB" id="A0A8A3S7K8"/>
<proteinExistence type="predicted"/>
<dbReference type="CDD" id="cd07890">
    <property type="entry name" value="CYTH-like_AC_IV-like"/>
    <property type="match status" value="1"/>
</dbReference>
<protein>
    <submittedName>
        <fullName evidence="2">Class IV adenylate cyclase</fullName>
    </submittedName>
</protein>
<organism evidence="2 3">
    <name type="scientific">Methanofollis aquaemaris</name>
    <dbReference type="NCBI Taxonomy" id="126734"/>
    <lineage>
        <taxon>Archaea</taxon>
        <taxon>Methanobacteriati</taxon>
        <taxon>Methanobacteriota</taxon>
        <taxon>Stenosarchaea group</taxon>
        <taxon>Methanomicrobia</taxon>
        <taxon>Methanomicrobiales</taxon>
        <taxon>Methanomicrobiaceae</taxon>
        <taxon>Methanofollis</taxon>
    </lineage>
</organism>
<reference evidence="2" key="2">
    <citation type="submission" date="2019-02" db="EMBL/GenBank/DDBJ databases">
        <authorList>
            <person name="Chen S.-C."/>
            <person name="Chien H.-H."/>
            <person name="Lai M.-C."/>
        </authorList>
    </citation>
    <scope>NUCLEOTIDE SEQUENCE</scope>
    <source>
        <strain evidence="2">N2F9704</strain>
    </source>
</reference>
<dbReference type="PROSITE" id="PS51707">
    <property type="entry name" value="CYTH"/>
    <property type="match status" value="1"/>
</dbReference>
<name>A0A8A3S7K8_9EURY</name>
<dbReference type="InterPro" id="IPR033469">
    <property type="entry name" value="CYTH-like_dom_sf"/>
</dbReference>
<sequence length="173" mass="19650">MFEVEAKIRVLDIEEIRARLVRVGAATPISSEQRDVYYNHPDRDFRETDEALRLRYEGERCTVTYKGPKCISESAKAREEFNVTVESGAVMEEVFVRLGFRKSAEVRKHREEFALGIASVALDEVEGLGSFVEIEVMVRDLDAGAEEEIARIKGELGIEGDHIPQSYLELLTR</sequence>
<evidence type="ECO:0000259" key="1">
    <source>
        <dbReference type="PROSITE" id="PS51707"/>
    </source>
</evidence>
<reference evidence="2" key="1">
    <citation type="journal article" date="2001" name="Int. J. Syst. Evol. Microbiol.">
        <title>Methanofollis aquaemaris sp. nov., a methanogen isolated from an aquaculture fish pond.</title>
        <authorList>
            <person name="Lai M.C."/>
            <person name="Chen S.C."/>
        </authorList>
    </citation>
    <scope>NUCLEOTIDE SEQUENCE</scope>
    <source>
        <strain evidence="2">N2F9704</strain>
    </source>
</reference>
<dbReference type="SUPFAM" id="SSF55154">
    <property type="entry name" value="CYTH-like phosphatases"/>
    <property type="match status" value="1"/>
</dbReference>
<dbReference type="SMART" id="SM01118">
    <property type="entry name" value="CYTH"/>
    <property type="match status" value="1"/>
</dbReference>
<dbReference type="RefSeq" id="WP_265581212.1">
    <property type="nucleotide sequence ID" value="NZ_CP036172.1"/>
</dbReference>
<dbReference type="Gene3D" id="2.40.320.10">
    <property type="entry name" value="Hypothetical Protein Pfu-838710-001"/>
    <property type="match status" value="1"/>
</dbReference>
<feature type="domain" description="CYTH" evidence="1">
    <location>
        <begin position="1"/>
        <end position="173"/>
    </location>
</feature>
<dbReference type="PANTHER" id="PTHR21028:SF2">
    <property type="entry name" value="CYTH DOMAIN-CONTAINING PROTEIN"/>
    <property type="match status" value="1"/>
</dbReference>
<dbReference type="GeneID" id="76425208"/>
<dbReference type="InterPro" id="IPR008173">
    <property type="entry name" value="Adenylyl_cyclase_CyaB"/>
</dbReference>
<dbReference type="EMBL" id="CP036172">
    <property type="protein sequence ID" value="QSZ68257.1"/>
    <property type="molecule type" value="Genomic_DNA"/>
</dbReference>
<accession>A0A8A3S7K8</accession>
<evidence type="ECO:0000313" key="2">
    <source>
        <dbReference type="EMBL" id="QSZ68257.1"/>
    </source>
</evidence>
<dbReference type="Proteomes" id="UP001042704">
    <property type="component" value="Chromosome"/>
</dbReference>
<gene>
    <name evidence="2" type="primary">cyaB</name>
    <name evidence="2" type="ORF">RJ40_12515</name>
</gene>
<dbReference type="KEGG" id="maqe:RJ40_12515"/>
<dbReference type="InterPro" id="IPR023577">
    <property type="entry name" value="CYTH_domain"/>
</dbReference>
<dbReference type="PANTHER" id="PTHR21028">
    <property type="entry name" value="SI:CH211-156B7.4"/>
    <property type="match status" value="1"/>
</dbReference>
<dbReference type="NCBIfam" id="TIGR00318">
    <property type="entry name" value="cyaB"/>
    <property type="match status" value="1"/>
</dbReference>
<keyword evidence="3" id="KW-1185">Reference proteome</keyword>
<evidence type="ECO:0000313" key="3">
    <source>
        <dbReference type="Proteomes" id="UP001042704"/>
    </source>
</evidence>
<dbReference type="Pfam" id="PF01928">
    <property type="entry name" value="CYTH"/>
    <property type="match status" value="1"/>
</dbReference>